<dbReference type="SUPFAM" id="SSF53254">
    <property type="entry name" value="Phosphoglycerate mutase-like"/>
    <property type="match status" value="1"/>
</dbReference>
<accession>F2RBM4</accession>
<dbReference type="PANTHER" id="PTHR48100:SF58">
    <property type="entry name" value="PE-PGRS FAMILY PROTEIN PE_PGRS11"/>
    <property type="match status" value="1"/>
</dbReference>
<sequence>MRLLLIRHGQTAANLGGALDTAAPGSPLTEVGHRQAGALVDVLREEPIGAVFVSPLTRTRQTAEPLSSALGLRPAVRDGLRELEAGVWELSTAGDDVSRYAAVASAWACGRPEVPMPGASDGREFLGRFDAVMAEAADCGARVAALVTHGTAIRIWTAARTDNICIGYALENEVPNTGVVVVEGTPATGWRVLSWAGTEVGERAESALLVG</sequence>
<proteinExistence type="predicted"/>
<dbReference type="GO" id="GO:0016791">
    <property type="term" value="F:phosphatase activity"/>
    <property type="evidence" value="ECO:0007669"/>
    <property type="project" value="TreeGrafter"/>
</dbReference>
<dbReference type="InterPro" id="IPR013078">
    <property type="entry name" value="His_Pase_superF_clade-1"/>
</dbReference>
<dbReference type="InterPro" id="IPR050275">
    <property type="entry name" value="PGM_Phosphatase"/>
</dbReference>
<keyword evidence="1" id="KW-0413">Isomerase</keyword>
<dbReference type="PROSITE" id="PS00175">
    <property type="entry name" value="PG_MUTASE"/>
    <property type="match status" value="1"/>
</dbReference>
<evidence type="ECO:0000313" key="2">
    <source>
        <dbReference type="Proteomes" id="UP000006854"/>
    </source>
</evidence>
<organism evidence="1 2">
    <name type="scientific">Streptomyces venezuelae (strain ATCC 10712 / CBS 650.69 / DSM 40230 / JCM 4526 / NBRC 13096 / PD 04745)</name>
    <dbReference type="NCBI Taxonomy" id="953739"/>
    <lineage>
        <taxon>Bacteria</taxon>
        <taxon>Bacillati</taxon>
        <taxon>Actinomycetota</taxon>
        <taxon>Actinomycetes</taxon>
        <taxon>Kitasatosporales</taxon>
        <taxon>Streptomycetaceae</taxon>
        <taxon>Streptomyces</taxon>
    </lineage>
</organism>
<evidence type="ECO:0000313" key="1">
    <source>
        <dbReference type="EMBL" id="CCA56735.1"/>
    </source>
</evidence>
<dbReference type="GO" id="GO:0005737">
    <property type="term" value="C:cytoplasm"/>
    <property type="evidence" value="ECO:0007669"/>
    <property type="project" value="TreeGrafter"/>
</dbReference>
<name>F2RBM4_STRVP</name>
<dbReference type="HOGENOM" id="CLU_033323_9_5_11"/>
<dbReference type="Pfam" id="PF00300">
    <property type="entry name" value="His_Phos_1"/>
    <property type="match status" value="1"/>
</dbReference>
<dbReference type="STRING" id="953739.SVEN_3449"/>
<dbReference type="SMART" id="SM00855">
    <property type="entry name" value="PGAM"/>
    <property type="match status" value="1"/>
</dbReference>
<dbReference type="AlphaFoldDB" id="F2RBM4"/>
<protein>
    <submittedName>
        <fullName evidence="1">Isomerase</fullName>
    </submittedName>
</protein>
<dbReference type="InterPro" id="IPR029033">
    <property type="entry name" value="His_PPase_superfam"/>
</dbReference>
<dbReference type="Proteomes" id="UP000006854">
    <property type="component" value="Chromosome"/>
</dbReference>
<dbReference type="OrthoDB" id="9793115at2"/>
<dbReference type="Gene3D" id="3.40.50.1240">
    <property type="entry name" value="Phosphoglycerate mutase-like"/>
    <property type="match status" value="1"/>
</dbReference>
<dbReference type="EMBL" id="FR845719">
    <property type="protein sequence ID" value="CCA56735.1"/>
    <property type="molecule type" value="Genomic_DNA"/>
</dbReference>
<keyword evidence="2" id="KW-1185">Reference proteome</keyword>
<dbReference type="eggNOG" id="COG0406">
    <property type="taxonomic scope" value="Bacteria"/>
</dbReference>
<gene>
    <name evidence="1" type="ordered locus">SVEN_3449</name>
</gene>
<reference evidence="1 2" key="1">
    <citation type="journal article" date="2011" name="BMC Genomics">
        <title>Genome-wide analysis of the role of GlnR in Streptomyces venezuelae provides new insights into global nitrogen regulation in actinomycetes.</title>
        <authorList>
            <person name="Pullan S.T."/>
            <person name="Bibb M.J."/>
            <person name="Merrick M."/>
        </authorList>
    </citation>
    <scope>NUCLEOTIDE SEQUENCE [LARGE SCALE GENOMIC DNA]</scope>
    <source>
        <strain evidence="2">ATCC 10712 / CBS 650.69 / DSM 40230 / JCM 4526 / NBRC 13096 / PD 04745</strain>
    </source>
</reference>
<dbReference type="GO" id="GO:0016853">
    <property type="term" value="F:isomerase activity"/>
    <property type="evidence" value="ECO:0007669"/>
    <property type="project" value="UniProtKB-KW"/>
</dbReference>
<dbReference type="InterPro" id="IPR001345">
    <property type="entry name" value="PG/BPGM_mutase_AS"/>
</dbReference>
<dbReference type="RefSeq" id="WP_015034650.1">
    <property type="nucleotide sequence ID" value="NC_018750.1"/>
</dbReference>
<dbReference type="PATRIC" id="fig|953739.5.peg.5673"/>
<dbReference type="GeneID" id="51864010"/>
<dbReference type="KEGG" id="sve:SVEN_3449"/>
<dbReference type="CDD" id="cd07067">
    <property type="entry name" value="HP_PGM_like"/>
    <property type="match status" value="1"/>
</dbReference>
<dbReference type="PANTHER" id="PTHR48100">
    <property type="entry name" value="BROAD-SPECIFICITY PHOSPHATASE YOR283W-RELATED"/>
    <property type="match status" value="1"/>
</dbReference>